<dbReference type="EMBL" id="HF951689">
    <property type="protein sequence ID" value="CCW34015.1"/>
    <property type="molecule type" value="Genomic_DNA"/>
</dbReference>
<feature type="transmembrane region" description="Helical" evidence="1">
    <location>
        <begin position="71"/>
        <end position="92"/>
    </location>
</feature>
<evidence type="ECO:0000313" key="3">
    <source>
        <dbReference type="Proteomes" id="UP000014227"/>
    </source>
</evidence>
<keyword evidence="1" id="KW-0472">Membrane</keyword>
<gene>
    <name evidence="2" type="ORF">CCALI_00177</name>
</gene>
<name>S0ESS2_CHTCT</name>
<dbReference type="InParanoid" id="S0ESS2"/>
<reference evidence="3" key="1">
    <citation type="submission" date="2013-03" db="EMBL/GenBank/DDBJ databases">
        <title>Genome sequence of Chthonomonas calidirosea, the first sequenced genome from the Armatimonadetes phylum (formally candidate division OP10).</title>
        <authorList>
            <person name="Lee K.C.Y."/>
            <person name="Morgan X.C."/>
            <person name="Dunfield P.F."/>
            <person name="Tamas I."/>
            <person name="Houghton K.M."/>
            <person name="Vyssotski M."/>
            <person name="Ryan J.L.J."/>
            <person name="Lagutin K."/>
            <person name="McDonald I.R."/>
            <person name="Stott M.B."/>
        </authorList>
    </citation>
    <scope>NUCLEOTIDE SEQUENCE [LARGE SCALE GENOMIC DNA]</scope>
    <source>
        <strain evidence="3">DSM 23976 / ICMP 18418 / T49</strain>
    </source>
</reference>
<dbReference type="STRING" id="454171.CP488_00980"/>
<keyword evidence="1" id="KW-0812">Transmembrane</keyword>
<dbReference type="KEGG" id="ccz:CCALI_00177"/>
<dbReference type="AlphaFoldDB" id="S0ESS2"/>
<evidence type="ECO:0000256" key="1">
    <source>
        <dbReference type="SAM" id="Phobius"/>
    </source>
</evidence>
<feature type="transmembrane region" description="Helical" evidence="1">
    <location>
        <begin position="104"/>
        <end position="123"/>
    </location>
</feature>
<organism evidence="2 3">
    <name type="scientific">Chthonomonas calidirosea (strain DSM 23976 / ICMP 18418 / T49)</name>
    <dbReference type="NCBI Taxonomy" id="1303518"/>
    <lineage>
        <taxon>Bacteria</taxon>
        <taxon>Bacillati</taxon>
        <taxon>Armatimonadota</taxon>
        <taxon>Chthonomonadia</taxon>
        <taxon>Chthonomonadales</taxon>
        <taxon>Chthonomonadaceae</taxon>
        <taxon>Chthonomonas</taxon>
    </lineage>
</organism>
<sequence>MLERYYRKLWLDMLQKALTQAGLSSADIALDAQTLTVQAVPQPNQDVVVQLLHLTKALYDNWRRKRGVRCFIKYMLTVVALQGVGLLGAAYFGVTGLNRYADGLVAAVVCALPFTLFMGWRIVHDELEAKAFRLSVHAIVQALNEAIHHQSRLTETQWELLLNQLCVLHRRSCYLLSCTLVPYLLALKPQNQQDEGVVRLLCVSLPSLLNRRGQFSNVEEGLGYSPDFVLAVLRLVREGCGMSQDLSRVLRRLKREFAGEEIGEVAGQILAEWSKARSQLEEAKSLGRAAHSPRCEEERAVLLRGDVKDVKGQTSAELLRPSACDGSEVE</sequence>
<proteinExistence type="predicted"/>
<accession>S0ESS2</accession>
<protein>
    <submittedName>
        <fullName evidence="2">Uncharacterized protein</fullName>
    </submittedName>
</protein>
<keyword evidence="1" id="KW-1133">Transmembrane helix</keyword>
<keyword evidence="3" id="KW-1185">Reference proteome</keyword>
<dbReference type="HOGENOM" id="CLU_841182_0_0_0"/>
<dbReference type="Proteomes" id="UP000014227">
    <property type="component" value="Chromosome I"/>
</dbReference>
<evidence type="ECO:0000313" key="2">
    <source>
        <dbReference type="EMBL" id="CCW34015.1"/>
    </source>
</evidence>
<dbReference type="PATRIC" id="fig|1303518.3.peg.177"/>